<feature type="region of interest" description="Disordered" evidence="2">
    <location>
        <begin position="168"/>
        <end position="304"/>
    </location>
</feature>
<dbReference type="Proteomes" id="UP001209570">
    <property type="component" value="Unassembled WGS sequence"/>
</dbReference>
<feature type="coiled-coil region" evidence="1">
    <location>
        <begin position="344"/>
        <end position="378"/>
    </location>
</feature>
<feature type="region of interest" description="Disordered" evidence="2">
    <location>
        <begin position="426"/>
        <end position="458"/>
    </location>
</feature>
<protein>
    <submittedName>
        <fullName evidence="3">Uncharacterized protein</fullName>
    </submittedName>
</protein>
<comment type="caution">
    <text evidence="3">The sequence shown here is derived from an EMBL/GenBank/DDBJ whole genome shotgun (WGS) entry which is preliminary data.</text>
</comment>
<evidence type="ECO:0000256" key="2">
    <source>
        <dbReference type="SAM" id="MobiDB-lite"/>
    </source>
</evidence>
<accession>A0AAD5QB24</accession>
<evidence type="ECO:0000256" key="1">
    <source>
        <dbReference type="SAM" id="Coils"/>
    </source>
</evidence>
<feature type="compositionally biased region" description="Basic and acidic residues" evidence="2">
    <location>
        <begin position="502"/>
        <end position="524"/>
    </location>
</feature>
<feature type="compositionally biased region" description="Low complexity" evidence="2">
    <location>
        <begin position="221"/>
        <end position="234"/>
    </location>
</feature>
<keyword evidence="1" id="KW-0175">Coiled coil</keyword>
<name>A0AAD5QB24_PYTIN</name>
<gene>
    <name evidence="3" type="ORF">P43SY_005044</name>
</gene>
<feature type="compositionally biased region" description="Basic and acidic residues" evidence="2">
    <location>
        <begin position="426"/>
        <end position="450"/>
    </location>
</feature>
<evidence type="ECO:0000313" key="3">
    <source>
        <dbReference type="EMBL" id="KAJ0405425.1"/>
    </source>
</evidence>
<dbReference type="EMBL" id="JAKCXM010000045">
    <property type="protein sequence ID" value="KAJ0405425.1"/>
    <property type="molecule type" value="Genomic_DNA"/>
</dbReference>
<proteinExistence type="predicted"/>
<dbReference type="AlphaFoldDB" id="A0AAD5QB24"/>
<keyword evidence="4" id="KW-1185">Reference proteome</keyword>
<sequence>MVAAVASSVALSSMGRAPPTLDAAMEQVTLLIQEWLTVTKFSRTLPCFVDECRERGLQATSVDKWVKLTELLDLTRLQADPAARQSPHHQCALLDKIVAHTFATHRKSKAKALLDQQIVGASKSTPALPPREVTTVAPNSVLRPKSAFVCKSTPELIAKTSGLTTPLDRVKEEVVPTKTEQNSPLPKSPIKSRSGGGHSPASSPVPKPDSPSKARPGSAKSPLARSLSKCSSSSGQDTSALPSTVAESGSASPLQSRSTSSRKLTLQSSRRSMYVASQDKPRRSDEPAEDSDDSGGADQVDGAPDTAFQPVLELEEMNEERLADHFSSLSRGTIKKLRRVLAKSNAHSQELERCRRAMEQIQQKVKQQEKRSVFAAEQTELLSSTMDMIIKEPCSLCRHVFLKRNLTTKVTFKSICDLRASWAAKKREEERRNGHQRHADKVTPPSREERPDEDEDDIQESAQLMDSSQISHLYDEVPVCVFCAQLLLDVSTYRPTSAQLRQRREEKRREALERHRQREMQRQQDALRCDPLDFDATRLNSDDDGSDTEEVLEYDDDGRVRVVRRPRKRRITRMPAQRGLVSKRLHYDQLRSQSVHALNRKEWGVIVSQSSRQVAATSSPN</sequence>
<evidence type="ECO:0000313" key="4">
    <source>
        <dbReference type="Proteomes" id="UP001209570"/>
    </source>
</evidence>
<feature type="compositionally biased region" description="Polar residues" evidence="2">
    <location>
        <begin position="235"/>
        <end position="271"/>
    </location>
</feature>
<feature type="region of interest" description="Disordered" evidence="2">
    <location>
        <begin position="497"/>
        <end position="524"/>
    </location>
</feature>
<reference evidence="3" key="1">
    <citation type="submission" date="2021-12" db="EMBL/GenBank/DDBJ databases">
        <title>Prjna785345.</title>
        <authorList>
            <person name="Rujirawat T."/>
            <person name="Krajaejun T."/>
        </authorList>
    </citation>
    <scope>NUCLEOTIDE SEQUENCE</scope>
    <source>
        <strain evidence="3">Pi057C3</strain>
    </source>
</reference>
<organism evidence="3 4">
    <name type="scientific">Pythium insidiosum</name>
    <name type="common">Pythiosis disease agent</name>
    <dbReference type="NCBI Taxonomy" id="114742"/>
    <lineage>
        <taxon>Eukaryota</taxon>
        <taxon>Sar</taxon>
        <taxon>Stramenopiles</taxon>
        <taxon>Oomycota</taxon>
        <taxon>Peronosporomycetes</taxon>
        <taxon>Pythiales</taxon>
        <taxon>Pythiaceae</taxon>
        <taxon>Pythium</taxon>
    </lineage>
</organism>